<reference evidence="5" key="1">
    <citation type="journal article" date="2023" name="Commun. Biol.">
        <title>Genome analysis of Parmales, the sister group of diatoms, reveals the evolutionary specialization of diatoms from phago-mixotrophs to photoautotrophs.</title>
        <authorList>
            <person name="Ban H."/>
            <person name="Sato S."/>
            <person name="Yoshikawa S."/>
            <person name="Yamada K."/>
            <person name="Nakamura Y."/>
            <person name="Ichinomiya M."/>
            <person name="Sato N."/>
            <person name="Blanc-Mathieu R."/>
            <person name="Endo H."/>
            <person name="Kuwata A."/>
            <person name="Ogata H."/>
        </authorList>
    </citation>
    <scope>NUCLEOTIDE SEQUENCE [LARGE SCALE GENOMIC DNA]</scope>
</reference>
<dbReference type="EMBL" id="BLQM01000495">
    <property type="protein sequence ID" value="GMH92411.1"/>
    <property type="molecule type" value="Genomic_DNA"/>
</dbReference>
<name>A0A9W7BJL6_9STRA</name>
<dbReference type="Pfam" id="PF00501">
    <property type="entry name" value="AMP-binding"/>
    <property type="match status" value="1"/>
</dbReference>
<comment type="caution">
    <text evidence="4">The sequence shown here is derived from an EMBL/GenBank/DDBJ whole genome shotgun (WGS) entry which is preliminary data.</text>
</comment>
<gene>
    <name evidence="4" type="ORF">TL16_g12340</name>
</gene>
<dbReference type="InterPro" id="IPR000873">
    <property type="entry name" value="AMP-dep_synth/lig_dom"/>
</dbReference>
<dbReference type="Proteomes" id="UP001162640">
    <property type="component" value="Unassembled WGS sequence"/>
</dbReference>
<dbReference type="InterPro" id="IPR042099">
    <property type="entry name" value="ANL_N_sf"/>
</dbReference>
<feature type="domain" description="AMP-binding enzyme C-terminal" evidence="3">
    <location>
        <begin position="485"/>
        <end position="609"/>
    </location>
</feature>
<dbReference type="InterPro" id="IPR025110">
    <property type="entry name" value="AMP-bd_C"/>
</dbReference>
<dbReference type="PANTHER" id="PTHR22754">
    <property type="entry name" value="DISCO-INTERACTING PROTEIN 2 DIP2 -RELATED"/>
    <property type="match status" value="1"/>
</dbReference>
<dbReference type="InterPro" id="IPR045851">
    <property type="entry name" value="AMP-bd_C_sf"/>
</dbReference>
<sequence length="761" mass="82313">MFKSSSSEPPTLLHKLHANAKSTPNKIAISFYPSIPNSSPLPASPPATTYTYSELLSSVYALSARLTKDSNIAEGSRVLLVYPPSPTFIVSFLALLQMGAVPVPVFPPDPLKLKVDANQFTSIIQSSGAEVALTNGEYNWGKKLGGFKNMGKTLGAGLKWIVTDTSLESDKKTKIPTSASSQKFETQTLSFLQYTSGSTSLPKGVCITLKSLTHNLSSITASLKTSSSTVCVSWLPQYHDMGLIGSYLGLLYCGGSGYYMSPITFIKDPLAYLRLVENYKGTHLQMPNFGFKLLTKRAKSKKPEPANFDLSSVQHAINAAEPVDHKTAKEFLEHFNSFPKESMKVSYGLAENTVYVCSSGNNVIYPKPSTANLNVSVEVEKVVKVWDAVELDRKCYVSCGIIENNLPSSIDVVAVKDDKELDDLQIGEIYVLSDSNADGYYGLESEDFKGVVERKNGKKVENYLCTGDLGFIYNNELYITGREKDLIIVRGRNYYPQDIEVTVEEDLIFRQGCSACFVENNNAEGGMKGGGGVGDSVILCVELKDAKSVRGKEAQVVKKVWSTVLKVHGLKLSSVCLLEARTIPKTSSGKIARAWCKKKYTSGDLKIVKNGKGDFDTEDGEVEVGGGEEEKVFDPKKAEEIRAMTESDIEMKVVGYLSSLSGLPPNEIDRNLAFTGFMDSMSISQFKGLLEQEFCVDVSDGYLFREDSCVAKMAVVIKVGRAEDDDGSGGGGEGRDGGGGESGGGADGPALAPPGLCCSVM</sequence>
<evidence type="ECO:0000259" key="3">
    <source>
        <dbReference type="Pfam" id="PF23024"/>
    </source>
</evidence>
<evidence type="ECO:0000259" key="2">
    <source>
        <dbReference type="Pfam" id="PF00501"/>
    </source>
</evidence>
<dbReference type="Pfam" id="PF23024">
    <property type="entry name" value="AMP-dom_DIP2-like"/>
    <property type="match status" value="1"/>
</dbReference>
<dbReference type="SUPFAM" id="SSF56801">
    <property type="entry name" value="Acetyl-CoA synthetase-like"/>
    <property type="match status" value="1"/>
</dbReference>
<organism evidence="4 5">
    <name type="scientific">Triparma laevis f. inornata</name>
    <dbReference type="NCBI Taxonomy" id="1714386"/>
    <lineage>
        <taxon>Eukaryota</taxon>
        <taxon>Sar</taxon>
        <taxon>Stramenopiles</taxon>
        <taxon>Ochrophyta</taxon>
        <taxon>Bolidophyceae</taxon>
        <taxon>Parmales</taxon>
        <taxon>Triparmaceae</taxon>
        <taxon>Triparma</taxon>
    </lineage>
</organism>
<dbReference type="InterPro" id="IPR036736">
    <property type="entry name" value="ACP-like_sf"/>
</dbReference>
<evidence type="ECO:0000256" key="1">
    <source>
        <dbReference type="SAM" id="MobiDB-lite"/>
    </source>
</evidence>
<dbReference type="PROSITE" id="PS00455">
    <property type="entry name" value="AMP_BINDING"/>
    <property type="match status" value="1"/>
</dbReference>
<dbReference type="PANTHER" id="PTHR22754:SF32">
    <property type="entry name" value="DISCO-INTERACTING PROTEIN 2"/>
    <property type="match status" value="1"/>
</dbReference>
<evidence type="ECO:0000313" key="4">
    <source>
        <dbReference type="EMBL" id="GMH92411.1"/>
    </source>
</evidence>
<dbReference type="Gene3D" id="3.30.300.30">
    <property type="match status" value="1"/>
</dbReference>
<dbReference type="InterPro" id="IPR020845">
    <property type="entry name" value="AMP-binding_CS"/>
</dbReference>
<evidence type="ECO:0008006" key="6">
    <source>
        <dbReference type="Google" id="ProtNLM"/>
    </source>
</evidence>
<evidence type="ECO:0000313" key="5">
    <source>
        <dbReference type="Proteomes" id="UP001162640"/>
    </source>
</evidence>
<feature type="region of interest" description="Disordered" evidence="1">
    <location>
        <begin position="722"/>
        <end position="754"/>
    </location>
</feature>
<dbReference type="AlphaFoldDB" id="A0A9W7BJL6"/>
<accession>A0A9W7BJL6</accession>
<proteinExistence type="predicted"/>
<dbReference type="Gene3D" id="3.40.50.12780">
    <property type="entry name" value="N-terminal domain of ligase-like"/>
    <property type="match status" value="1"/>
</dbReference>
<feature type="domain" description="AMP-dependent synthetase/ligase" evidence="2">
    <location>
        <begin position="17"/>
        <end position="441"/>
    </location>
</feature>
<protein>
    <recommendedName>
        <fullName evidence="6">Carrier domain-containing protein</fullName>
    </recommendedName>
</protein>
<dbReference type="SUPFAM" id="SSF47336">
    <property type="entry name" value="ACP-like"/>
    <property type="match status" value="1"/>
</dbReference>